<gene>
    <name evidence="2" type="ORF">ACFQ44_11855</name>
</gene>
<protein>
    <recommendedName>
        <fullName evidence="4">DUF4767 domain-containing protein</fullName>
    </recommendedName>
</protein>
<sequence>MKNLHIKALLVLLAATGLLGVATTSANAKTVWTFGTKHSLRTAPKALRGTWYGFALSQDKHPKKLVVNKKSFTVKTTKGIRTIKYAKSMMWSRKAKNHPNVDLRKPFKGWYYFAINLKPSSDLKSSQFYCGQVLPVTYKHHPALAYVPVVSEDSSRVMLLTKKKYSHPVYKSTKHMTVINFYGGK</sequence>
<name>A0ABW4D862_9LACO</name>
<evidence type="ECO:0008006" key="4">
    <source>
        <dbReference type="Google" id="ProtNLM"/>
    </source>
</evidence>
<dbReference type="EMBL" id="JBHTOD010000010">
    <property type="protein sequence ID" value="MFD1456353.1"/>
    <property type="molecule type" value="Genomic_DNA"/>
</dbReference>
<evidence type="ECO:0000313" key="3">
    <source>
        <dbReference type="Proteomes" id="UP001597189"/>
    </source>
</evidence>
<organism evidence="2 3">
    <name type="scientific">Levilactobacillus lanxiensis</name>
    <dbReference type="NCBI Taxonomy" id="2799568"/>
    <lineage>
        <taxon>Bacteria</taxon>
        <taxon>Bacillati</taxon>
        <taxon>Bacillota</taxon>
        <taxon>Bacilli</taxon>
        <taxon>Lactobacillales</taxon>
        <taxon>Lactobacillaceae</taxon>
        <taxon>Levilactobacillus</taxon>
    </lineage>
</organism>
<evidence type="ECO:0000313" key="2">
    <source>
        <dbReference type="EMBL" id="MFD1456353.1"/>
    </source>
</evidence>
<dbReference type="Proteomes" id="UP001597189">
    <property type="component" value="Unassembled WGS sequence"/>
</dbReference>
<feature type="chain" id="PRO_5046558395" description="DUF4767 domain-containing protein" evidence="1">
    <location>
        <begin position="29"/>
        <end position="185"/>
    </location>
</feature>
<evidence type="ECO:0000256" key="1">
    <source>
        <dbReference type="SAM" id="SignalP"/>
    </source>
</evidence>
<comment type="caution">
    <text evidence="2">The sequence shown here is derived from an EMBL/GenBank/DDBJ whole genome shotgun (WGS) entry which is preliminary data.</text>
</comment>
<proteinExistence type="predicted"/>
<keyword evidence="1" id="KW-0732">Signal</keyword>
<dbReference type="RefSeq" id="WP_203646492.1">
    <property type="nucleotide sequence ID" value="NZ_BOLN01000010.1"/>
</dbReference>
<feature type="signal peptide" evidence="1">
    <location>
        <begin position="1"/>
        <end position="28"/>
    </location>
</feature>
<keyword evidence="3" id="KW-1185">Reference proteome</keyword>
<accession>A0ABW4D862</accession>
<reference evidence="3" key="1">
    <citation type="journal article" date="2019" name="Int. J. Syst. Evol. Microbiol.">
        <title>The Global Catalogue of Microorganisms (GCM) 10K type strain sequencing project: providing services to taxonomists for standard genome sequencing and annotation.</title>
        <authorList>
            <consortium name="The Broad Institute Genomics Platform"/>
            <consortium name="The Broad Institute Genome Sequencing Center for Infectious Disease"/>
            <person name="Wu L."/>
            <person name="Ma J."/>
        </authorList>
    </citation>
    <scope>NUCLEOTIDE SEQUENCE [LARGE SCALE GENOMIC DNA]</scope>
    <source>
        <strain evidence="3">CCM 8979</strain>
    </source>
</reference>